<proteinExistence type="predicted"/>
<reference evidence="1 2" key="1">
    <citation type="journal article" date="2010" name="Proc. Natl. Acad. Sci. U.S.A.">
        <title>Insights into evolution of multicellular fungi from the assembled chromosomes of the mushroom Coprinopsis cinerea (Coprinus cinereus).</title>
        <authorList>
            <person name="Stajich J.E."/>
            <person name="Wilke S.K."/>
            <person name="Ahren D."/>
            <person name="Au C.H."/>
            <person name="Birren B.W."/>
            <person name="Borodovsky M."/>
            <person name="Burns C."/>
            <person name="Canback B."/>
            <person name="Casselton L.A."/>
            <person name="Cheng C.K."/>
            <person name="Deng J."/>
            <person name="Dietrich F.S."/>
            <person name="Fargo D.C."/>
            <person name="Farman M.L."/>
            <person name="Gathman A.C."/>
            <person name="Goldberg J."/>
            <person name="Guigo R."/>
            <person name="Hoegger P.J."/>
            <person name="Hooker J.B."/>
            <person name="Huggins A."/>
            <person name="James T.Y."/>
            <person name="Kamada T."/>
            <person name="Kilaru S."/>
            <person name="Kodira C."/>
            <person name="Kues U."/>
            <person name="Kupfer D."/>
            <person name="Kwan H.S."/>
            <person name="Lomsadze A."/>
            <person name="Li W."/>
            <person name="Lilly W.W."/>
            <person name="Ma L.J."/>
            <person name="Mackey A.J."/>
            <person name="Manning G."/>
            <person name="Martin F."/>
            <person name="Muraguchi H."/>
            <person name="Natvig D.O."/>
            <person name="Palmerini H."/>
            <person name="Ramesh M.A."/>
            <person name="Rehmeyer C.J."/>
            <person name="Roe B.A."/>
            <person name="Shenoy N."/>
            <person name="Stanke M."/>
            <person name="Ter-Hovhannisyan V."/>
            <person name="Tunlid A."/>
            <person name="Velagapudi R."/>
            <person name="Vision T.J."/>
            <person name="Zeng Q."/>
            <person name="Zolan M.E."/>
            <person name="Pukkila P.J."/>
        </authorList>
    </citation>
    <scope>NUCLEOTIDE SEQUENCE [LARGE SCALE GENOMIC DNA]</scope>
    <source>
        <strain evidence="2">Okayama-7 / 130 / ATCC MYA-4618 / FGSC 9003</strain>
    </source>
</reference>
<organism evidence="1 2">
    <name type="scientific">Coprinopsis cinerea (strain Okayama-7 / 130 / ATCC MYA-4618 / FGSC 9003)</name>
    <name type="common">Inky cap fungus</name>
    <name type="synonym">Hormographiella aspergillata</name>
    <dbReference type="NCBI Taxonomy" id="240176"/>
    <lineage>
        <taxon>Eukaryota</taxon>
        <taxon>Fungi</taxon>
        <taxon>Dikarya</taxon>
        <taxon>Basidiomycota</taxon>
        <taxon>Agaricomycotina</taxon>
        <taxon>Agaricomycetes</taxon>
        <taxon>Agaricomycetidae</taxon>
        <taxon>Agaricales</taxon>
        <taxon>Agaricineae</taxon>
        <taxon>Psathyrellaceae</taxon>
        <taxon>Coprinopsis</taxon>
    </lineage>
</organism>
<name>A8NSF3_COPC7</name>
<protein>
    <submittedName>
        <fullName evidence="1">Uncharacterized protein</fullName>
    </submittedName>
</protein>
<dbReference type="SUPFAM" id="SSF52047">
    <property type="entry name" value="RNI-like"/>
    <property type="match status" value="1"/>
</dbReference>
<accession>A8NSF3</accession>
<gene>
    <name evidence="1" type="ORF">CC1G_04992</name>
</gene>
<evidence type="ECO:0000313" key="2">
    <source>
        <dbReference type="Proteomes" id="UP000001861"/>
    </source>
</evidence>
<dbReference type="OrthoDB" id="2269034at2759"/>
<dbReference type="RefSeq" id="XP_001835999.1">
    <property type="nucleotide sequence ID" value="XM_001835947.1"/>
</dbReference>
<sequence length="600" mass="67168">MILIQQSQICDPKIRMVGSTTFDVDEPSTAAIALPSLPRLPAITPPSLLDSLPLEILHEIFVLCLPEDFRKEASGNNGPPAPLKLCHVSQTWRRAAISEPRLWRNLRLPTKRLEASTSLDSFTSTIAKLTAQAVFWFENAGDAGIRLVLDIPRPAFETADAGSVVTMLDGGRNVTNLPTELDLLVAWRKFVAVVLVQRASRIRSLELRPFTKAASACIAPFISPDLSQDFKRLDSVFIIGSQLPVSSCAGCHAKGLFGNAPSLKKVALVFSSIASSLPPSILPDTFLPWKQLTHLMIKMPCSGSFWKRVLLQCGQLETCVMHLEHSLIAEDRDPTLTDAGIVLPKLHRLDVTFHDEFSSIYFHPFRFPALTNISIACDIGNGFPTFIWLKQSKPHLYAQFKQLTSLTLSYQNITWSDLLELLKETDDLEELFVDSYLLDHKAFLQALTVYPDQTAKPIIPKLKNFSLFLEYYAETPPTTFEEQDLLVMMASRSPVASEVARHICIMNSIELPELYSARDPGVRVFAPDRLVSTSLGCVELWVDSEDGTKVELLEKFQQLTEALAESDKSDEYPPFSFLVDFVSPSEWLVQSNEPIWYSYY</sequence>
<keyword evidence="2" id="KW-1185">Reference proteome</keyword>
<dbReference type="Proteomes" id="UP000001861">
    <property type="component" value="Unassembled WGS sequence"/>
</dbReference>
<dbReference type="VEuPathDB" id="FungiDB:CC1G_04992"/>
<dbReference type="InterPro" id="IPR032675">
    <property type="entry name" value="LRR_dom_sf"/>
</dbReference>
<dbReference type="Gene3D" id="3.80.10.10">
    <property type="entry name" value="Ribonuclease Inhibitor"/>
    <property type="match status" value="1"/>
</dbReference>
<dbReference type="Gene3D" id="1.20.1280.50">
    <property type="match status" value="1"/>
</dbReference>
<dbReference type="EMBL" id="AACS02000008">
    <property type="protein sequence ID" value="EAU85775.1"/>
    <property type="molecule type" value="Genomic_DNA"/>
</dbReference>
<evidence type="ECO:0000313" key="1">
    <source>
        <dbReference type="EMBL" id="EAU85775.1"/>
    </source>
</evidence>
<comment type="caution">
    <text evidence="1">The sequence shown here is derived from an EMBL/GenBank/DDBJ whole genome shotgun (WGS) entry which is preliminary data.</text>
</comment>
<dbReference type="GeneID" id="6012539"/>
<dbReference type="AlphaFoldDB" id="A8NSF3"/>
<dbReference type="InParanoid" id="A8NSF3"/>
<dbReference type="KEGG" id="cci:CC1G_04992"/>